<dbReference type="InterPro" id="IPR013549">
    <property type="entry name" value="DUF1731"/>
</dbReference>
<dbReference type="STRING" id="161896.UL81_06425"/>
<reference evidence="2 3" key="1">
    <citation type="journal article" date="2015" name="Genome Announc.">
        <title>Complete Genome Sequence of Corynebacterium camporealensis DSM 44610, Isolated from the Milk of a Manchega Sheep with Subclinical Mastitis.</title>
        <authorList>
            <person name="Ruckert C."/>
            <person name="Albersmeier A."/>
            <person name="Winkler A."/>
            <person name="Tauch A."/>
        </authorList>
    </citation>
    <scope>NUCLEOTIDE SEQUENCE [LARGE SCALE GENOMIC DNA]</scope>
    <source>
        <strain evidence="2 3">DSM 44610</strain>
    </source>
</reference>
<comment type="similarity">
    <text evidence="1">Belongs to the NAD(P)-dependent epimerase/dehydratase family. SDR39U1 subfamily.</text>
</comment>
<dbReference type="OrthoDB" id="9801773at2"/>
<dbReference type="AlphaFoldDB" id="A0A0F6QYH7"/>
<protein>
    <submittedName>
        <fullName evidence="2">TIGR01777 family protein</fullName>
    </submittedName>
</protein>
<dbReference type="Gene3D" id="3.40.50.720">
    <property type="entry name" value="NAD(P)-binding Rossmann-like Domain"/>
    <property type="match status" value="1"/>
</dbReference>
<dbReference type="Pfam" id="PF01370">
    <property type="entry name" value="Epimerase"/>
    <property type="match status" value="1"/>
</dbReference>
<dbReference type="InterPro" id="IPR001509">
    <property type="entry name" value="Epimerase_deHydtase"/>
</dbReference>
<evidence type="ECO:0000313" key="3">
    <source>
        <dbReference type="Proteomes" id="UP000033566"/>
    </source>
</evidence>
<dbReference type="PANTHER" id="PTHR11092:SF0">
    <property type="entry name" value="EPIMERASE FAMILY PROTEIN SDR39U1"/>
    <property type="match status" value="1"/>
</dbReference>
<dbReference type="SUPFAM" id="SSF51735">
    <property type="entry name" value="NAD(P)-binding Rossmann-fold domains"/>
    <property type="match status" value="1"/>
</dbReference>
<dbReference type="KEGG" id="ccj:UL81_06425"/>
<dbReference type="HOGENOM" id="CLU_047373_4_0_11"/>
<dbReference type="RefSeq" id="WP_035104753.1">
    <property type="nucleotide sequence ID" value="NZ_CP011311.1"/>
</dbReference>
<evidence type="ECO:0000256" key="1">
    <source>
        <dbReference type="ARBA" id="ARBA00009353"/>
    </source>
</evidence>
<dbReference type="CDD" id="cd07820">
    <property type="entry name" value="SRPBCC_3"/>
    <property type="match status" value="1"/>
</dbReference>
<organism evidence="2 3">
    <name type="scientific">Corynebacterium camporealensis</name>
    <dbReference type="NCBI Taxonomy" id="161896"/>
    <lineage>
        <taxon>Bacteria</taxon>
        <taxon>Bacillati</taxon>
        <taxon>Actinomycetota</taxon>
        <taxon>Actinomycetes</taxon>
        <taxon>Mycobacteriales</taxon>
        <taxon>Corynebacteriaceae</taxon>
        <taxon>Corynebacterium</taxon>
    </lineage>
</organism>
<evidence type="ECO:0000313" key="2">
    <source>
        <dbReference type="EMBL" id="AKE39248.1"/>
    </source>
</evidence>
<dbReference type="SUPFAM" id="SSF55961">
    <property type="entry name" value="Bet v1-like"/>
    <property type="match status" value="1"/>
</dbReference>
<dbReference type="Pfam" id="PF08338">
    <property type="entry name" value="DUF1731"/>
    <property type="match status" value="1"/>
</dbReference>
<proteinExistence type="inferred from homology"/>
<gene>
    <name evidence="2" type="ORF">UL81_06425</name>
</gene>
<dbReference type="EMBL" id="CP011311">
    <property type="protein sequence ID" value="AKE39248.1"/>
    <property type="molecule type" value="Genomic_DNA"/>
</dbReference>
<name>A0A0F6QYH7_9CORY</name>
<accession>A0A0F6QYH7</accession>
<dbReference type="InterPro" id="IPR036291">
    <property type="entry name" value="NAD(P)-bd_dom_sf"/>
</dbReference>
<dbReference type="PANTHER" id="PTHR11092">
    <property type="entry name" value="SUGAR NUCLEOTIDE EPIMERASE RELATED"/>
    <property type="match status" value="1"/>
</dbReference>
<dbReference type="Proteomes" id="UP000033566">
    <property type="component" value="Chromosome"/>
</dbReference>
<dbReference type="NCBIfam" id="TIGR01777">
    <property type="entry name" value="yfcH"/>
    <property type="match status" value="1"/>
</dbReference>
<dbReference type="PATRIC" id="fig|161896.4.peg.1261"/>
<sequence>MSLRAQHIVPAPRTEVWEWHTRPGAITRLTPPFSFMTPLQQADSLADGTTILGLPGGLKWIARHDLSRYRSGYSFADVCTNAPMRRLAHWRHDHHFADHDEGTLITDEVDTRLPDGPLQSMFAYRQHQLREDFGFLQRLGDLNDRKLTVAITGSRGTVGRALTAQLTTGGHKVIQLVRKTPKDGQRQWHPNGPRPGLLDGVDVVVHLAGEPIFGRFNDSHKQEIRDSRVEPTRKLAELAARTDGVEAFICASAIGFYGSNRGEEELHEDTSVGDDFLADVVSEWEGACEPARKAGLRVANVRTGVVLSGNGGMMPILRTLFSTGLGGPISDGEFWFSWIALDDLSDIYYRAIVDKRYTGPINAVAPNPLLHRDFVKALAKEIKRPAFLPIPAFGPALLLGKQGARELALADQKVMPTALNDLNHHFRYPDLEPALAHELGGEELRQDS</sequence>
<keyword evidence="3" id="KW-1185">Reference proteome</keyword>
<dbReference type="InterPro" id="IPR023393">
    <property type="entry name" value="START-like_dom_sf"/>
</dbReference>
<dbReference type="InterPro" id="IPR010099">
    <property type="entry name" value="SDR39U1"/>
</dbReference>
<dbReference type="Gene3D" id="3.30.530.20">
    <property type="match status" value="1"/>
</dbReference>